<protein>
    <submittedName>
        <fullName evidence="1">Uncharacterized protein</fullName>
    </submittedName>
</protein>
<evidence type="ECO:0000313" key="2">
    <source>
        <dbReference type="Proteomes" id="UP001147733"/>
    </source>
</evidence>
<sequence>IIGYFLDQDWNYCKILLGFELLESLYYNIYLIRDFAVFINASPQYQKIFLNIQTIELQFYILLQLFSVHQRNFDILIIQTEEIIIKIEIELIEYIIIGRFCSPNLIAINNNFTERSNRLILEDFFIQ</sequence>
<dbReference type="OrthoDB" id="4364441at2759"/>
<dbReference type="Proteomes" id="UP001147733">
    <property type="component" value="Unassembled WGS sequence"/>
</dbReference>
<organism evidence="1 2">
    <name type="scientific">Penicillium citrinum</name>
    <dbReference type="NCBI Taxonomy" id="5077"/>
    <lineage>
        <taxon>Eukaryota</taxon>
        <taxon>Fungi</taxon>
        <taxon>Dikarya</taxon>
        <taxon>Ascomycota</taxon>
        <taxon>Pezizomycotina</taxon>
        <taxon>Eurotiomycetes</taxon>
        <taxon>Eurotiomycetidae</taxon>
        <taxon>Eurotiales</taxon>
        <taxon>Aspergillaceae</taxon>
        <taxon>Penicillium</taxon>
    </lineage>
</organism>
<reference evidence="1" key="2">
    <citation type="journal article" date="2023" name="IMA Fungus">
        <title>Comparative genomic study of the Penicillium genus elucidates a diverse pangenome and 15 lateral gene transfer events.</title>
        <authorList>
            <person name="Petersen C."/>
            <person name="Sorensen T."/>
            <person name="Nielsen M.R."/>
            <person name="Sondergaard T.E."/>
            <person name="Sorensen J.L."/>
            <person name="Fitzpatrick D.A."/>
            <person name="Frisvad J.C."/>
            <person name="Nielsen K.L."/>
        </authorList>
    </citation>
    <scope>NUCLEOTIDE SEQUENCE</scope>
    <source>
        <strain evidence="1">IBT 23319</strain>
    </source>
</reference>
<dbReference type="GeneID" id="81387067"/>
<dbReference type="EMBL" id="JAPQKT010000008">
    <property type="protein sequence ID" value="KAJ5222742.1"/>
    <property type="molecule type" value="Genomic_DNA"/>
</dbReference>
<evidence type="ECO:0000313" key="1">
    <source>
        <dbReference type="EMBL" id="KAJ5222742.1"/>
    </source>
</evidence>
<proteinExistence type="predicted"/>
<dbReference type="AlphaFoldDB" id="A0A9W9NMJ6"/>
<comment type="caution">
    <text evidence="1">The sequence shown here is derived from an EMBL/GenBank/DDBJ whole genome shotgun (WGS) entry which is preliminary data.</text>
</comment>
<accession>A0A9W9NMJ6</accession>
<dbReference type="RefSeq" id="XP_056497665.1">
    <property type="nucleotide sequence ID" value="XM_056647900.1"/>
</dbReference>
<name>A0A9W9NMJ6_PENCI</name>
<keyword evidence="2" id="KW-1185">Reference proteome</keyword>
<gene>
    <name evidence="1" type="ORF">N7469_008982</name>
</gene>
<reference evidence="1" key="1">
    <citation type="submission" date="2022-11" db="EMBL/GenBank/DDBJ databases">
        <authorList>
            <person name="Petersen C."/>
        </authorList>
    </citation>
    <scope>NUCLEOTIDE SEQUENCE</scope>
    <source>
        <strain evidence="1">IBT 23319</strain>
    </source>
</reference>
<feature type="non-terminal residue" evidence="1">
    <location>
        <position position="1"/>
    </location>
</feature>